<feature type="domain" description="HTH lysR-type" evidence="5">
    <location>
        <begin position="3"/>
        <end position="60"/>
    </location>
</feature>
<dbReference type="Gene3D" id="1.10.10.10">
    <property type="entry name" value="Winged helix-like DNA-binding domain superfamily/Winged helix DNA-binding domain"/>
    <property type="match status" value="1"/>
</dbReference>
<dbReference type="InterPro" id="IPR000847">
    <property type="entry name" value="LysR_HTH_N"/>
</dbReference>
<organism evidence="6 7">
    <name type="scientific">Vibrio palustris</name>
    <dbReference type="NCBI Taxonomy" id="1918946"/>
    <lineage>
        <taxon>Bacteria</taxon>
        <taxon>Pseudomonadati</taxon>
        <taxon>Pseudomonadota</taxon>
        <taxon>Gammaproteobacteria</taxon>
        <taxon>Vibrionales</taxon>
        <taxon>Vibrionaceae</taxon>
        <taxon>Vibrio</taxon>
    </lineage>
</organism>
<dbReference type="OrthoDB" id="8557381at2"/>
<dbReference type="InterPro" id="IPR050950">
    <property type="entry name" value="HTH-type_LysR_regulators"/>
</dbReference>
<reference evidence="6 7" key="1">
    <citation type="submission" date="2017-02" db="EMBL/GenBank/DDBJ databases">
        <authorList>
            <person name="Peterson S.W."/>
        </authorList>
    </citation>
    <scope>NUCLEOTIDE SEQUENCE [LARGE SCALE GENOMIC DNA]</scope>
    <source>
        <strain evidence="6 7">CECT 9027</strain>
    </source>
</reference>
<dbReference type="SUPFAM" id="SSF53850">
    <property type="entry name" value="Periplasmic binding protein-like II"/>
    <property type="match status" value="1"/>
</dbReference>
<dbReference type="Gene3D" id="3.40.190.290">
    <property type="match status" value="1"/>
</dbReference>
<evidence type="ECO:0000256" key="4">
    <source>
        <dbReference type="ARBA" id="ARBA00023163"/>
    </source>
</evidence>
<dbReference type="Pfam" id="PF03466">
    <property type="entry name" value="LysR_substrate"/>
    <property type="match status" value="1"/>
</dbReference>
<dbReference type="STRING" id="1918946.VPAL9027_02418"/>
<comment type="similarity">
    <text evidence="1">Belongs to the LysR transcriptional regulatory family.</text>
</comment>
<evidence type="ECO:0000313" key="6">
    <source>
        <dbReference type="EMBL" id="SJL84434.1"/>
    </source>
</evidence>
<dbReference type="GO" id="GO:0003700">
    <property type="term" value="F:DNA-binding transcription factor activity"/>
    <property type="evidence" value="ECO:0007669"/>
    <property type="project" value="InterPro"/>
</dbReference>
<sequence length="308" mass="34680">MAIKINQLKCLVTVAEHGSIRAASRALAISQPAVTRAIRELEAYLGAQIVIRGTQGITLTEPGEHLLAHAHLVLRELHLAEESFKQATGHQYGTVNVGIGASVACELMPQVIRKFREKYPHVKIKIQEGQLEAHIESLRQGKLDFAINTLQPNMELHDFKREKIMEIPFKLVVRKNHPQLNGECSIEELQDYDWIMPTTRSSYLNTVYDALSQHSRHLKNTITCESYLSTLAIVSQTDCIALVSETAFDHYTYSNQLDEIILDPPLPLATYYLVSRKSSQLTPIAQALAQLFMYQTRPLFSSAEQPTC</sequence>
<dbReference type="PROSITE" id="PS50931">
    <property type="entry name" value="HTH_LYSR"/>
    <property type="match status" value="1"/>
</dbReference>
<name>A0A1R4B687_9VIBR</name>
<dbReference type="SUPFAM" id="SSF46785">
    <property type="entry name" value="Winged helix' DNA-binding domain"/>
    <property type="match status" value="1"/>
</dbReference>
<dbReference type="PRINTS" id="PR00039">
    <property type="entry name" value="HTHLYSR"/>
</dbReference>
<evidence type="ECO:0000259" key="5">
    <source>
        <dbReference type="PROSITE" id="PS50931"/>
    </source>
</evidence>
<evidence type="ECO:0000256" key="2">
    <source>
        <dbReference type="ARBA" id="ARBA00023015"/>
    </source>
</evidence>
<dbReference type="PANTHER" id="PTHR30419:SF7">
    <property type="entry name" value="HTH-TYPE TRANSCRIPTIONAL REGULATOR TDCA"/>
    <property type="match status" value="1"/>
</dbReference>
<evidence type="ECO:0000313" key="7">
    <source>
        <dbReference type="Proteomes" id="UP000189475"/>
    </source>
</evidence>
<keyword evidence="2" id="KW-0805">Transcription regulation</keyword>
<protein>
    <submittedName>
        <fullName evidence="6">HTH-type transcriptional regulator GbpR</fullName>
    </submittedName>
</protein>
<dbReference type="PANTHER" id="PTHR30419">
    <property type="entry name" value="HTH-TYPE TRANSCRIPTIONAL REGULATOR YBHD"/>
    <property type="match status" value="1"/>
</dbReference>
<keyword evidence="3" id="KW-0238">DNA-binding</keyword>
<dbReference type="Pfam" id="PF00126">
    <property type="entry name" value="HTH_1"/>
    <property type="match status" value="1"/>
</dbReference>
<dbReference type="InterPro" id="IPR005119">
    <property type="entry name" value="LysR_subst-bd"/>
</dbReference>
<dbReference type="RefSeq" id="WP_077314799.1">
    <property type="nucleotide sequence ID" value="NZ_AP024888.1"/>
</dbReference>
<evidence type="ECO:0000256" key="3">
    <source>
        <dbReference type="ARBA" id="ARBA00023125"/>
    </source>
</evidence>
<gene>
    <name evidence="6" type="primary">gbpR</name>
    <name evidence="6" type="ORF">VPAL9027_02418</name>
</gene>
<keyword evidence="7" id="KW-1185">Reference proteome</keyword>
<accession>A0A1R4B687</accession>
<dbReference type="EMBL" id="FUFT01000005">
    <property type="protein sequence ID" value="SJL84434.1"/>
    <property type="molecule type" value="Genomic_DNA"/>
</dbReference>
<evidence type="ECO:0000256" key="1">
    <source>
        <dbReference type="ARBA" id="ARBA00009437"/>
    </source>
</evidence>
<dbReference type="GO" id="GO:0005829">
    <property type="term" value="C:cytosol"/>
    <property type="evidence" value="ECO:0007669"/>
    <property type="project" value="TreeGrafter"/>
</dbReference>
<dbReference type="InterPro" id="IPR036390">
    <property type="entry name" value="WH_DNA-bd_sf"/>
</dbReference>
<dbReference type="AlphaFoldDB" id="A0A1R4B687"/>
<proteinExistence type="inferred from homology"/>
<dbReference type="FunFam" id="1.10.10.10:FF:000001">
    <property type="entry name" value="LysR family transcriptional regulator"/>
    <property type="match status" value="1"/>
</dbReference>
<dbReference type="InterPro" id="IPR036388">
    <property type="entry name" value="WH-like_DNA-bd_sf"/>
</dbReference>
<keyword evidence="4" id="KW-0804">Transcription</keyword>
<dbReference type="GO" id="GO:0003677">
    <property type="term" value="F:DNA binding"/>
    <property type="evidence" value="ECO:0007669"/>
    <property type="project" value="UniProtKB-KW"/>
</dbReference>
<dbReference type="Proteomes" id="UP000189475">
    <property type="component" value="Unassembled WGS sequence"/>
</dbReference>